<feature type="transmembrane region" description="Helical" evidence="1">
    <location>
        <begin position="195"/>
        <end position="216"/>
    </location>
</feature>
<accession>A0A6G6WGN0</accession>
<dbReference type="Proteomes" id="UP000502996">
    <property type="component" value="Chromosome"/>
</dbReference>
<reference evidence="2 3" key="1">
    <citation type="submission" date="2020-02" db="EMBL/GenBank/DDBJ databases">
        <title>Full genome sequence of Nocardioides sp. R-3366.</title>
        <authorList>
            <person name="Im W.-T."/>
        </authorList>
    </citation>
    <scope>NUCLEOTIDE SEQUENCE [LARGE SCALE GENOMIC DNA]</scope>
    <source>
        <strain evidence="2 3">R-3366</strain>
    </source>
</reference>
<dbReference type="KEGG" id="nano:G5V58_17010"/>
<organism evidence="2 3">
    <name type="scientific">Nocardioides anomalus</name>
    <dbReference type="NCBI Taxonomy" id="2712223"/>
    <lineage>
        <taxon>Bacteria</taxon>
        <taxon>Bacillati</taxon>
        <taxon>Actinomycetota</taxon>
        <taxon>Actinomycetes</taxon>
        <taxon>Propionibacteriales</taxon>
        <taxon>Nocardioidaceae</taxon>
        <taxon>Nocardioides</taxon>
    </lineage>
</organism>
<evidence type="ECO:0000313" key="3">
    <source>
        <dbReference type="Proteomes" id="UP000502996"/>
    </source>
</evidence>
<name>A0A6G6WGN0_9ACTN</name>
<keyword evidence="1" id="KW-0812">Transmembrane</keyword>
<dbReference type="RefSeq" id="WP_165235307.1">
    <property type="nucleotide sequence ID" value="NZ_CP049257.1"/>
</dbReference>
<evidence type="ECO:0000313" key="2">
    <source>
        <dbReference type="EMBL" id="QIG44245.1"/>
    </source>
</evidence>
<evidence type="ECO:0008006" key="4">
    <source>
        <dbReference type="Google" id="ProtNLM"/>
    </source>
</evidence>
<feature type="transmembrane region" description="Helical" evidence="1">
    <location>
        <begin position="108"/>
        <end position="127"/>
    </location>
</feature>
<evidence type="ECO:0000256" key="1">
    <source>
        <dbReference type="SAM" id="Phobius"/>
    </source>
</evidence>
<sequence length="219" mass="23275">MATTGASVAHRRRWPATVAVVLVLAAQVALPERVSLGPPWLVPLVQLVLLVPLVVANPVLLDEDPQHPALRVLALVSAFAVLGVNTVRVVHLLVLIAGGTSFAGSDLVRAAVVVLLTNVVAVAVVFWELDRGGPQARDPRHPAPEDEPDLLFPQMTLDGYDAWRPAFLDYLFVAFTASTAFSPTDAMPLSRPFKVLFMLASSTALLTVAGVAARAVNLV</sequence>
<protein>
    <recommendedName>
        <fullName evidence="4">DUF1345 domain-containing protein</fullName>
    </recommendedName>
</protein>
<feature type="transmembrane region" description="Helical" evidence="1">
    <location>
        <begin position="72"/>
        <end position="96"/>
    </location>
</feature>
<keyword evidence="1" id="KW-1133">Transmembrane helix</keyword>
<keyword evidence="3" id="KW-1185">Reference proteome</keyword>
<dbReference type="AlphaFoldDB" id="A0A6G6WGN0"/>
<dbReference type="EMBL" id="CP049257">
    <property type="protein sequence ID" value="QIG44245.1"/>
    <property type="molecule type" value="Genomic_DNA"/>
</dbReference>
<feature type="transmembrane region" description="Helical" evidence="1">
    <location>
        <begin position="41"/>
        <end position="60"/>
    </location>
</feature>
<keyword evidence="1" id="KW-0472">Membrane</keyword>
<gene>
    <name evidence="2" type="ORF">G5V58_17010</name>
</gene>
<proteinExistence type="predicted"/>